<dbReference type="PIRSF" id="PIRSF004505">
    <property type="entry name" value="MT_bac"/>
    <property type="match status" value="1"/>
</dbReference>
<reference evidence="6 7" key="1">
    <citation type="submission" date="2020-08" db="EMBL/GenBank/DDBJ databases">
        <title>Genomic Encyclopedia of Type Strains, Phase IV (KMG-IV): sequencing the most valuable type-strain genomes for metagenomic binning, comparative biology and taxonomic classification.</title>
        <authorList>
            <person name="Goeker M."/>
        </authorList>
    </citation>
    <scope>NUCLEOTIDE SEQUENCE [LARGE SCALE GENOMIC DNA]</scope>
    <source>
        <strain evidence="6 7">DSM 17454</strain>
    </source>
</reference>
<evidence type="ECO:0000313" key="7">
    <source>
        <dbReference type="Proteomes" id="UP000532373"/>
    </source>
</evidence>
<dbReference type="Gene3D" id="3.40.1280.10">
    <property type="match status" value="1"/>
</dbReference>
<dbReference type="PANTHER" id="PTHR33603">
    <property type="entry name" value="METHYLTRANSFERASE"/>
    <property type="match status" value="1"/>
</dbReference>
<dbReference type="Pfam" id="PF02590">
    <property type="entry name" value="SPOUT_MTase"/>
    <property type="match status" value="1"/>
</dbReference>
<dbReference type="HAMAP" id="MF_00658">
    <property type="entry name" value="23SrRNA_methyltr_H"/>
    <property type="match status" value="1"/>
</dbReference>
<name>A0A8E1WDB0_9HYPH</name>
<dbReference type="InterPro" id="IPR003742">
    <property type="entry name" value="RlmH-like"/>
</dbReference>
<comment type="function">
    <text evidence="5">Specifically methylates the pseudouridine at position 1915 (m3Psi1915) in 23S rRNA.</text>
</comment>
<protein>
    <recommendedName>
        <fullName evidence="5">Ribosomal RNA large subunit methyltransferase H</fullName>
        <ecNumber evidence="5">2.1.1.177</ecNumber>
    </recommendedName>
    <alternativeName>
        <fullName evidence="5">23S rRNA (pseudouridine1915-N3)-methyltransferase</fullName>
    </alternativeName>
    <alternativeName>
        <fullName evidence="5">23S rRNA m3Psi1915 methyltransferase</fullName>
    </alternativeName>
    <alternativeName>
        <fullName evidence="5">rRNA (pseudouridine-N3-)-methyltransferase RlmH</fullName>
    </alternativeName>
</protein>
<dbReference type="GO" id="GO:0070038">
    <property type="term" value="F:rRNA (pseudouridine-N3-)-methyltransferase activity"/>
    <property type="evidence" value="ECO:0007669"/>
    <property type="project" value="UniProtKB-UniRule"/>
</dbReference>
<evidence type="ECO:0000256" key="4">
    <source>
        <dbReference type="ARBA" id="ARBA00038303"/>
    </source>
</evidence>
<dbReference type="EC" id="2.1.1.177" evidence="5"/>
<dbReference type="RefSeq" id="WP_184768026.1">
    <property type="nucleotide sequence ID" value="NZ_JACHGI010000002.1"/>
</dbReference>
<keyword evidence="5" id="KW-0698">rRNA processing</keyword>
<evidence type="ECO:0000256" key="3">
    <source>
        <dbReference type="ARBA" id="ARBA00022691"/>
    </source>
</evidence>
<dbReference type="AlphaFoldDB" id="A0A8E1WDB0"/>
<sequence>MKVWVHAVGRMKAGPEKELADRYLDRFSKSGGPLGLDFSGVTEIAESRAQNVDERRREEADRLRAQMASGQMASGTALILLDERGKNFSSQQFADKIASLRDGGQRGLMIAIGGPDGHDEALRSEAQLLLSFGAATWPHQMVRIMLGEQLYRAATILSGHPYHRA</sequence>
<dbReference type="CDD" id="cd18081">
    <property type="entry name" value="RlmH-like"/>
    <property type="match status" value="1"/>
</dbReference>
<comment type="subcellular location">
    <subcellularLocation>
        <location evidence="5">Cytoplasm</location>
    </subcellularLocation>
</comment>
<comment type="similarity">
    <text evidence="4 5">Belongs to the RNA methyltransferase RlmH family.</text>
</comment>
<dbReference type="InterPro" id="IPR029026">
    <property type="entry name" value="tRNA_m1G_MTases_N"/>
</dbReference>
<keyword evidence="1 5" id="KW-0489">Methyltransferase</keyword>
<evidence type="ECO:0000256" key="2">
    <source>
        <dbReference type="ARBA" id="ARBA00022679"/>
    </source>
</evidence>
<accession>A0A8E1WDB0</accession>
<dbReference type="SUPFAM" id="SSF75217">
    <property type="entry name" value="alpha/beta knot"/>
    <property type="match status" value="1"/>
</dbReference>
<organism evidence="6 7">
    <name type="scientific">Aminobacter carboxidus</name>
    <dbReference type="NCBI Taxonomy" id="376165"/>
    <lineage>
        <taxon>Bacteria</taxon>
        <taxon>Pseudomonadati</taxon>
        <taxon>Pseudomonadota</taxon>
        <taxon>Alphaproteobacteria</taxon>
        <taxon>Hyphomicrobiales</taxon>
        <taxon>Phyllobacteriaceae</taxon>
        <taxon>Aminobacter</taxon>
    </lineage>
</organism>
<dbReference type="NCBIfam" id="NF000989">
    <property type="entry name" value="PRK00103.2-3"/>
    <property type="match status" value="1"/>
</dbReference>
<comment type="catalytic activity">
    <reaction evidence="5">
        <text>pseudouridine(1915) in 23S rRNA + S-adenosyl-L-methionine = N(3)-methylpseudouridine(1915) in 23S rRNA + S-adenosyl-L-homocysteine + H(+)</text>
        <dbReference type="Rhea" id="RHEA:42752"/>
        <dbReference type="Rhea" id="RHEA-COMP:10221"/>
        <dbReference type="Rhea" id="RHEA-COMP:10222"/>
        <dbReference type="ChEBI" id="CHEBI:15378"/>
        <dbReference type="ChEBI" id="CHEBI:57856"/>
        <dbReference type="ChEBI" id="CHEBI:59789"/>
        <dbReference type="ChEBI" id="CHEBI:65314"/>
        <dbReference type="ChEBI" id="CHEBI:74486"/>
        <dbReference type="EC" id="2.1.1.177"/>
    </reaction>
</comment>
<gene>
    <name evidence="5" type="primary">rlmH</name>
    <name evidence="6" type="ORF">HNQ96_001358</name>
</gene>
<comment type="caution">
    <text evidence="6">The sequence shown here is derived from an EMBL/GenBank/DDBJ whole genome shotgun (WGS) entry which is preliminary data.</text>
</comment>
<evidence type="ECO:0000313" key="6">
    <source>
        <dbReference type="EMBL" id="MBB6465500.1"/>
    </source>
</evidence>
<dbReference type="EMBL" id="JACHGI010000002">
    <property type="protein sequence ID" value="MBB6465500.1"/>
    <property type="molecule type" value="Genomic_DNA"/>
</dbReference>
<dbReference type="GO" id="GO:0005737">
    <property type="term" value="C:cytoplasm"/>
    <property type="evidence" value="ECO:0007669"/>
    <property type="project" value="UniProtKB-SubCell"/>
</dbReference>
<feature type="binding site" evidence="5">
    <location>
        <position position="113"/>
    </location>
    <ligand>
        <name>S-adenosyl-L-methionine</name>
        <dbReference type="ChEBI" id="CHEBI:59789"/>
    </ligand>
</feature>
<comment type="subunit">
    <text evidence="5">Homodimer.</text>
</comment>
<evidence type="ECO:0000256" key="1">
    <source>
        <dbReference type="ARBA" id="ARBA00022603"/>
    </source>
</evidence>
<keyword evidence="5" id="KW-0963">Cytoplasm</keyword>
<comment type="caution">
    <text evidence="5">Lacks conserved residue(s) required for the propagation of feature annotation.</text>
</comment>
<proteinExistence type="inferred from homology"/>
<dbReference type="PANTHER" id="PTHR33603:SF1">
    <property type="entry name" value="RIBOSOMAL RNA LARGE SUBUNIT METHYLTRANSFERASE H"/>
    <property type="match status" value="1"/>
</dbReference>
<dbReference type="Proteomes" id="UP000532373">
    <property type="component" value="Unassembled WGS sequence"/>
</dbReference>
<keyword evidence="2 5" id="KW-0808">Transferase</keyword>
<dbReference type="InterPro" id="IPR029028">
    <property type="entry name" value="Alpha/beta_knot_MTases"/>
</dbReference>
<evidence type="ECO:0000256" key="5">
    <source>
        <dbReference type="HAMAP-Rule" id="MF_00658"/>
    </source>
</evidence>
<keyword evidence="3 5" id="KW-0949">S-adenosyl-L-methionine</keyword>
<feature type="binding site" evidence="5">
    <location>
        <position position="81"/>
    </location>
    <ligand>
        <name>S-adenosyl-L-methionine</name>
        <dbReference type="ChEBI" id="CHEBI:59789"/>
    </ligand>
</feature>